<organism evidence="10 11">
    <name type="scientific">Candidatus Iainarchaeum sp</name>
    <dbReference type="NCBI Taxonomy" id="3101447"/>
    <lineage>
        <taxon>Archaea</taxon>
        <taxon>Candidatus Iainarchaeota</taxon>
        <taxon>Candidatus Iainarchaeia</taxon>
        <taxon>Candidatus Iainarchaeales</taxon>
        <taxon>Candidatus Iainarchaeaceae</taxon>
        <taxon>Candidatus Iainarchaeum</taxon>
    </lineage>
</organism>
<protein>
    <recommendedName>
        <fullName evidence="3">UDP-N-acetyl-D-mannosamine dehydrogenase</fullName>
        <ecNumber evidence="2">1.1.1.336</ecNumber>
    </recommendedName>
    <alternativeName>
        <fullName evidence="6">UDP-ManNAc 6-dehydrogenase</fullName>
    </alternativeName>
</protein>
<evidence type="ECO:0000256" key="5">
    <source>
        <dbReference type="ARBA" id="ARBA00023027"/>
    </source>
</evidence>
<dbReference type="InterPro" id="IPR036220">
    <property type="entry name" value="UDP-Glc/GDP-Man_DH_C_sf"/>
</dbReference>
<name>A0A8T4KSX5_9ARCH</name>
<dbReference type="PIRSF" id="PIRSF500136">
    <property type="entry name" value="UDP_ManNAc_DH"/>
    <property type="match status" value="1"/>
</dbReference>
<dbReference type="InterPro" id="IPR001732">
    <property type="entry name" value="UDP-Glc/GDP-Man_DH_N"/>
</dbReference>
<evidence type="ECO:0000256" key="7">
    <source>
        <dbReference type="ARBA" id="ARBA00049130"/>
    </source>
</evidence>
<dbReference type="Gene3D" id="3.40.50.720">
    <property type="entry name" value="NAD(P)-binding Rossmann-like Domain"/>
    <property type="match status" value="2"/>
</dbReference>
<proteinExistence type="inferred from homology"/>
<dbReference type="InterPro" id="IPR017476">
    <property type="entry name" value="UDP-Glc/GDP-Man"/>
</dbReference>
<dbReference type="PIRSF" id="PIRSF000124">
    <property type="entry name" value="UDPglc_GDPman_dh"/>
    <property type="match status" value="1"/>
</dbReference>
<sequence length="428" mass="46483">MAKQTVAIIGLGYVGLPLACLCARRGMKVYGFDIDEAIVKATNSGKSHIADASLAKQVKSLKGKIIATANPKEALADADIIVVCVPTPIDENKLPDLKPLEGACKSIAQHIRKGQLIIIESTIYPGTVREIVRPILEKSGLISEKDFYLAHCPERIDPGNKKWILENIPRVLGGLGEKGTKIAEKFYKSILKSNVLVLSSIECAEAVKVVENTFRDVNIAFVNELAKSFDKLGIDVLEVIKGAGTKPFGYMPFYPGPGVGGHCISVDPYYLIERAKQKGFEHEFLMLARKINDSMAEHVVSLAESALAQINKNLQNSSIALLGLAYKADVDDMRESPALHILQLLKSKGANPKVFDPHIMEKSNVPSLDDAIKNADCIILATHHKEFVSALTAKKLKSMNVKAIIDARNCLDKEAIAAAGIIYKGIGH</sequence>
<dbReference type="GO" id="GO:0089714">
    <property type="term" value="F:UDP-N-acetyl-D-mannosamine dehydrogenase activity"/>
    <property type="evidence" value="ECO:0007669"/>
    <property type="project" value="UniProtKB-EC"/>
</dbReference>
<gene>
    <name evidence="10" type="ORF">J4415_00325</name>
</gene>
<dbReference type="GO" id="GO:0051287">
    <property type="term" value="F:NAD binding"/>
    <property type="evidence" value="ECO:0007669"/>
    <property type="project" value="InterPro"/>
</dbReference>
<feature type="domain" description="UDP-glucose/GDP-mannose dehydrogenase C-terminal" evidence="9">
    <location>
        <begin position="320"/>
        <end position="413"/>
    </location>
</feature>
<dbReference type="GO" id="GO:0000271">
    <property type="term" value="P:polysaccharide biosynthetic process"/>
    <property type="evidence" value="ECO:0007669"/>
    <property type="project" value="InterPro"/>
</dbReference>
<dbReference type="NCBIfam" id="TIGR03026">
    <property type="entry name" value="NDP-sugDHase"/>
    <property type="match status" value="1"/>
</dbReference>
<dbReference type="Pfam" id="PF03721">
    <property type="entry name" value="UDPG_MGDP_dh_N"/>
    <property type="match status" value="1"/>
</dbReference>
<dbReference type="InterPro" id="IPR028359">
    <property type="entry name" value="UDP_ManNAc/GlcNAc_DH"/>
</dbReference>
<reference evidence="10" key="1">
    <citation type="submission" date="2021-03" db="EMBL/GenBank/DDBJ databases">
        <authorList>
            <person name="Jaffe A."/>
        </authorList>
    </citation>
    <scope>NUCLEOTIDE SEQUENCE</scope>
    <source>
        <strain evidence="10">RIFCSPHIGHO2_01_FULL_AR10_44_11</strain>
    </source>
</reference>
<dbReference type="SUPFAM" id="SSF48179">
    <property type="entry name" value="6-phosphogluconate dehydrogenase C-terminal domain-like"/>
    <property type="match status" value="1"/>
</dbReference>
<dbReference type="AlphaFoldDB" id="A0A8T4KSX5"/>
<keyword evidence="5" id="KW-0520">NAD</keyword>
<accession>A0A8T4KSX5</accession>
<evidence type="ECO:0000259" key="9">
    <source>
        <dbReference type="SMART" id="SM00984"/>
    </source>
</evidence>
<dbReference type="InterPro" id="IPR008927">
    <property type="entry name" value="6-PGluconate_DH-like_C_sf"/>
</dbReference>
<dbReference type="SUPFAM" id="SSF52413">
    <property type="entry name" value="UDP-glucose/GDP-mannose dehydrogenase C-terminal domain"/>
    <property type="match status" value="1"/>
</dbReference>
<dbReference type="Pfam" id="PF03720">
    <property type="entry name" value="UDPG_MGDP_dh_C"/>
    <property type="match status" value="1"/>
</dbReference>
<reference evidence="10" key="2">
    <citation type="submission" date="2021-05" db="EMBL/GenBank/DDBJ databases">
        <title>Protein family content uncovers lineage relationships and bacterial pathway maintenance mechanisms in DPANN archaea.</title>
        <authorList>
            <person name="Castelle C.J."/>
            <person name="Meheust R."/>
            <person name="Jaffe A.L."/>
            <person name="Seitz K."/>
            <person name="Gong X."/>
            <person name="Baker B.J."/>
            <person name="Banfield J.F."/>
        </authorList>
    </citation>
    <scope>NUCLEOTIDE SEQUENCE</scope>
    <source>
        <strain evidence="10">RIFCSPHIGHO2_01_FULL_AR10_44_11</strain>
    </source>
</reference>
<comment type="catalytic activity">
    <reaction evidence="7">
        <text>UDP-N-acetyl-alpha-D-mannosamine + 2 NAD(+) + H2O = UDP-N-acetyl-alpha-D-mannosaminouronate + 2 NADH + 3 H(+)</text>
        <dbReference type="Rhea" id="RHEA:25780"/>
        <dbReference type="ChEBI" id="CHEBI:15377"/>
        <dbReference type="ChEBI" id="CHEBI:15378"/>
        <dbReference type="ChEBI" id="CHEBI:57540"/>
        <dbReference type="ChEBI" id="CHEBI:57945"/>
        <dbReference type="ChEBI" id="CHEBI:68623"/>
        <dbReference type="ChEBI" id="CHEBI:70731"/>
        <dbReference type="EC" id="1.1.1.336"/>
    </reaction>
</comment>
<dbReference type="GO" id="GO:0016628">
    <property type="term" value="F:oxidoreductase activity, acting on the CH-CH group of donors, NAD or NADP as acceptor"/>
    <property type="evidence" value="ECO:0007669"/>
    <property type="project" value="InterPro"/>
</dbReference>
<dbReference type="SMART" id="SM00984">
    <property type="entry name" value="UDPG_MGDP_dh_C"/>
    <property type="match status" value="1"/>
</dbReference>
<dbReference type="EMBL" id="JAGVWD010000005">
    <property type="protein sequence ID" value="MBS3057054.1"/>
    <property type="molecule type" value="Genomic_DNA"/>
</dbReference>
<dbReference type="SUPFAM" id="SSF51735">
    <property type="entry name" value="NAD(P)-binding Rossmann-fold domains"/>
    <property type="match status" value="1"/>
</dbReference>
<keyword evidence="4" id="KW-0560">Oxidoreductase</keyword>
<dbReference type="InterPro" id="IPR036291">
    <property type="entry name" value="NAD(P)-bd_dom_sf"/>
</dbReference>
<comment type="similarity">
    <text evidence="1 8">Belongs to the UDP-glucose/GDP-mannose dehydrogenase family.</text>
</comment>
<comment type="caution">
    <text evidence="10">The sequence shown here is derived from an EMBL/GenBank/DDBJ whole genome shotgun (WGS) entry which is preliminary data.</text>
</comment>
<evidence type="ECO:0000256" key="1">
    <source>
        <dbReference type="ARBA" id="ARBA00006601"/>
    </source>
</evidence>
<evidence type="ECO:0000313" key="10">
    <source>
        <dbReference type="EMBL" id="MBS3057054.1"/>
    </source>
</evidence>
<dbReference type="Proteomes" id="UP000677687">
    <property type="component" value="Unassembled WGS sequence"/>
</dbReference>
<dbReference type="Pfam" id="PF00984">
    <property type="entry name" value="UDPG_MGDP_dh"/>
    <property type="match status" value="1"/>
</dbReference>
<evidence type="ECO:0000256" key="3">
    <source>
        <dbReference type="ARBA" id="ARBA00016796"/>
    </source>
</evidence>
<dbReference type="EC" id="1.1.1.336" evidence="2"/>
<dbReference type="PANTHER" id="PTHR43491:SF2">
    <property type="entry name" value="UDP-N-ACETYL-D-MANNOSAMINE DEHYDROGENASE"/>
    <property type="match status" value="1"/>
</dbReference>
<evidence type="ECO:0000313" key="11">
    <source>
        <dbReference type="Proteomes" id="UP000677687"/>
    </source>
</evidence>
<evidence type="ECO:0000256" key="4">
    <source>
        <dbReference type="ARBA" id="ARBA00023002"/>
    </source>
</evidence>
<evidence type="ECO:0000256" key="8">
    <source>
        <dbReference type="PIRNR" id="PIRNR000124"/>
    </source>
</evidence>
<dbReference type="InterPro" id="IPR014027">
    <property type="entry name" value="UDP-Glc/GDP-Man_DH_C"/>
</dbReference>
<dbReference type="InterPro" id="IPR014026">
    <property type="entry name" value="UDP-Glc/GDP-Man_DH_dimer"/>
</dbReference>
<evidence type="ECO:0000256" key="2">
    <source>
        <dbReference type="ARBA" id="ARBA00012935"/>
    </source>
</evidence>
<evidence type="ECO:0000256" key="6">
    <source>
        <dbReference type="ARBA" id="ARBA00030172"/>
    </source>
</evidence>
<dbReference type="PANTHER" id="PTHR43491">
    <property type="entry name" value="UDP-N-ACETYL-D-MANNOSAMINE DEHYDROGENASE"/>
    <property type="match status" value="1"/>
</dbReference>